<dbReference type="PANTHER" id="PTHR46959:SF2">
    <property type="entry name" value="SULFOQUINOVOSIDASE"/>
    <property type="match status" value="1"/>
</dbReference>
<evidence type="ECO:0000259" key="4">
    <source>
        <dbReference type="Pfam" id="PF21365"/>
    </source>
</evidence>
<evidence type="ECO:0000256" key="2">
    <source>
        <dbReference type="RuleBase" id="RU361185"/>
    </source>
</evidence>
<evidence type="ECO:0000313" key="6">
    <source>
        <dbReference type="Proteomes" id="UP000001449"/>
    </source>
</evidence>
<feature type="domain" description="Glycoside hydrolase family 31 TIM barrel" evidence="3">
    <location>
        <begin position="83"/>
        <end position="368"/>
    </location>
</feature>
<dbReference type="GeneID" id="7447853"/>
<dbReference type="SUPFAM" id="SSF51011">
    <property type="entry name" value="Glycosyl hydrolase domain"/>
    <property type="match status" value="1"/>
</dbReference>
<evidence type="ECO:0008006" key="7">
    <source>
        <dbReference type="Google" id="ProtNLM"/>
    </source>
</evidence>
<dbReference type="KEGG" id="tps:THAPSDRAFT_37127"/>
<feature type="non-terminal residue" evidence="5">
    <location>
        <position position="1"/>
    </location>
</feature>
<reference evidence="5 6" key="1">
    <citation type="journal article" date="2004" name="Science">
        <title>The genome of the diatom Thalassiosira pseudonana: ecology, evolution, and metabolism.</title>
        <authorList>
            <person name="Armbrust E.V."/>
            <person name="Berges J.A."/>
            <person name="Bowler C."/>
            <person name="Green B.R."/>
            <person name="Martinez D."/>
            <person name="Putnam N.H."/>
            <person name="Zhou S."/>
            <person name="Allen A.E."/>
            <person name="Apt K.E."/>
            <person name="Bechner M."/>
            <person name="Brzezinski M.A."/>
            <person name="Chaal B.K."/>
            <person name="Chiovitti A."/>
            <person name="Davis A.K."/>
            <person name="Demarest M.S."/>
            <person name="Detter J.C."/>
            <person name="Glavina T."/>
            <person name="Goodstein D."/>
            <person name="Hadi M.Z."/>
            <person name="Hellsten U."/>
            <person name="Hildebrand M."/>
            <person name="Jenkins B.D."/>
            <person name="Jurka J."/>
            <person name="Kapitonov V.V."/>
            <person name="Kroger N."/>
            <person name="Lau W.W."/>
            <person name="Lane T.W."/>
            <person name="Larimer F.W."/>
            <person name="Lippmeier J.C."/>
            <person name="Lucas S."/>
            <person name="Medina M."/>
            <person name="Montsant A."/>
            <person name="Obornik M."/>
            <person name="Parker M.S."/>
            <person name="Palenik B."/>
            <person name="Pazour G.J."/>
            <person name="Richardson P.M."/>
            <person name="Rynearson T.A."/>
            <person name="Saito M.A."/>
            <person name="Schwartz D.C."/>
            <person name="Thamatrakoln K."/>
            <person name="Valentin K."/>
            <person name="Vardi A."/>
            <person name="Wilkerson F.P."/>
            <person name="Rokhsar D.S."/>
        </authorList>
    </citation>
    <scope>NUCLEOTIDE SEQUENCE [LARGE SCALE GENOMIC DNA]</scope>
    <source>
        <strain evidence="5 6">CCMP1335</strain>
    </source>
</reference>
<keyword evidence="6" id="KW-1185">Reference proteome</keyword>
<reference evidence="5 6" key="2">
    <citation type="journal article" date="2008" name="Nature">
        <title>The Phaeodactylum genome reveals the evolutionary history of diatom genomes.</title>
        <authorList>
            <person name="Bowler C."/>
            <person name="Allen A.E."/>
            <person name="Badger J.H."/>
            <person name="Grimwood J."/>
            <person name="Jabbari K."/>
            <person name="Kuo A."/>
            <person name="Maheswari U."/>
            <person name="Martens C."/>
            <person name="Maumus F."/>
            <person name="Otillar R.P."/>
            <person name="Rayko E."/>
            <person name="Salamov A."/>
            <person name="Vandepoele K."/>
            <person name="Beszteri B."/>
            <person name="Gruber A."/>
            <person name="Heijde M."/>
            <person name="Katinka M."/>
            <person name="Mock T."/>
            <person name="Valentin K."/>
            <person name="Verret F."/>
            <person name="Berges J.A."/>
            <person name="Brownlee C."/>
            <person name="Cadoret J.P."/>
            <person name="Chiovitti A."/>
            <person name="Choi C.J."/>
            <person name="Coesel S."/>
            <person name="De Martino A."/>
            <person name="Detter J.C."/>
            <person name="Durkin C."/>
            <person name="Falciatore A."/>
            <person name="Fournet J."/>
            <person name="Haruta M."/>
            <person name="Huysman M.J."/>
            <person name="Jenkins B.D."/>
            <person name="Jiroutova K."/>
            <person name="Jorgensen R.E."/>
            <person name="Joubert Y."/>
            <person name="Kaplan A."/>
            <person name="Kroger N."/>
            <person name="Kroth P.G."/>
            <person name="La Roche J."/>
            <person name="Lindquist E."/>
            <person name="Lommer M."/>
            <person name="Martin-Jezequel V."/>
            <person name="Lopez P.J."/>
            <person name="Lucas S."/>
            <person name="Mangogna M."/>
            <person name="McGinnis K."/>
            <person name="Medlin L.K."/>
            <person name="Montsant A."/>
            <person name="Oudot-Le Secq M.P."/>
            <person name="Napoli C."/>
            <person name="Obornik M."/>
            <person name="Parker M.S."/>
            <person name="Petit J.L."/>
            <person name="Porcel B.M."/>
            <person name="Poulsen N."/>
            <person name="Robison M."/>
            <person name="Rychlewski L."/>
            <person name="Rynearson T.A."/>
            <person name="Schmutz J."/>
            <person name="Shapiro H."/>
            <person name="Siaut M."/>
            <person name="Stanley M."/>
            <person name="Sussman M.R."/>
            <person name="Taylor A.R."/>
            <person name="Vardi A."/>
            <person name="von Dassow P."/>
            <person name="Vyverman W."/>
            <person name="Willis A."/>
            <person name="Wyrwicz L.S."/>
            <person name="Rokhsar D.S."/>
            <person name="Weissenbach J."/>
            <person name="Armbrust E.V."/>
            <person name="Green B.R."/>
            <person name="Van de Peer Y."/>
            <person name="Grigoriev I.V."/>
        </authorList>
    </citation>
    <scope>NUCLEOTIDE SEQUENCE [LARGE SCALE GENOMIC DNA]</scope>
    <source>
        <strain evidence="5 6">CCMP1335</strain>
    </source>
</reference>
<dbReference type="OMA" id="AQHIKVM"/>
<dbReference type="InterPro" id="IPR000322">
    <property type="entry name" value="Glyco_hydro_31_TIM"/>
</dbReference>
<feature type="non-terminal residue" evidence="5">
    <location>
        <position position="506"/>
    </location>
</feature>
<comment type="similarity">
    <text evidence="1 2">Belongs to the glycosyl hydrolase 31 family.</text>
</comment>
<dbReference type="Gene3D" id="2.60.40.1180">
    <property type="entry name" value="Golgi alpha-mannosidase II"/>
    <property type="match status" value="1"/>
</dbReference>
<dbReference type="InterPro" id="IPR017853">
    <property type="entry name" value="GH"/>
</dbReference>
<name>B8CBM6_THAPS</name>
<dbReference type="EMBL" id="CM000648">
    <property type="protein sequence ID" value="EED89344.1"/>
    <property type="molecule type" value="Genomic_DNA"/>
</dbReference>
<evidence type="ECO:0000256" key="1">
    <source>
        <dbReference type="ARBA" id="ARBA00007806"/>
    </source>
</evidence>
<dbReference type="RefSeq" id="XP_002293608.1">
    <property type="nucleotide sequence ID" value="XM_002293572.1"/>
</dbReference>
<sequence>PQFISSNGRCVYLHNSHPSTFDFTLQDVFTVRVQCNTISGKIISATAPLEAIQMYTALNGRSKPLPSWTQRGIILGLQGGTSTVRDTTLHLKRRHCPIAGVLIHDWTGVQSNTNKIWYNWILEREHYKNYHKLVDELESRGINVGLYVNNVVEECPVHLRSGRRYLFGEAESGDYLIYPTGKKGNPKAGVLDLTNFKACDWYKSVIQGEVLDYAGASFWMADLREGAPVAKDASYRQQGISGMSLHNSYADEWSKVNREVIRDAGREGDSFFIVPSGYGSTPKYAGCTSLGDHMTNMKKKDGGLQAILNGIVNGGFSGFTYGHCAVSFAVPRTINSLNNRVKEMMCRWMEMQAFTVLFRTHDCNDGKSSVCGYDDVFLLKALTRWSNVFSALAEYRSTLSNEAAFWGYPVVRHPLLHFPEDEMFMGCNVSSFMLGGNIYVAPVMKYGVVKTKVYLPEGKWMHLWTGAVVTQPENRGMEIEVLAPVGMPPVFYRECDEVKRFVVELK</sequence>
<gene>
    <name evidence="5" type="ORF">THAPSDRAFT_37127</name>
</gene>
<dbReference type="Pfam" id="PF21365">
    <property type="entry name" value="Glyco_hydro_31_3rd"/>
    <property type="match status" value="1"/>
</dbReference>
<dbReference type="SUPFAM" id="SSF51445">
    <property type="entry name" value="(Trans)glycosidases"/>
    <property type="match status" value="1"/>
</dbReference>
<dbReference type="Proteomes" id="UP000001449">
    <property type="component" value="Chromosome 13"/>
</dbReference>
<dbReference type="InterPro" id="IPR052990">
    <property type="entry name" value="Sulfoquinovosidase_GH31"/>
</dbReference>
<dbReference type="InterPro" id="IPR013780">
    <property type="entry name" value="Glyco_hydro_b"/>
</dbReference>
<dbReference type="HOGENOM" id="CLU_017110_0_0_1"/>
<proteinExistence type="inferred from homology"/>
<dbReference type="GO" id="GO:0004553">
    <property type="term" value="F:hydrolase activity, hydrolyzing O-glycosyl compounds"/>
    <property type="evidence" value="ECO:0007669"/>
    <property type="project" value="InterPro"/>
</dbReference>
<keyword evidence="2" id="KW-0378">Hydrolase</keyword>
<dbReference type="STRING" id="35128.B8CBM6"/>
<dbReference type="InParanoid" id="B8CBM6"/>
<evidence type="ECO:0000313" key="5">
    <source>
        <dbReference type="EMBL" id="EED89344.1"/>
    </source>
</evidence>
<accession>B8CBM6</accession>
<dbReference type="AlphaFoldDB" id="B8CBM6"/>
<keyword evidence="2" id="KW-0326">Glycosidase</keyword>
<feature type="domain" description="Glycosyl hydrolase family 31 C-terminal" evidence="4">
    <location>
        <begin position="407"/>
        <end position="494"/>
    </location>
</feature>
<dbReference type="PaxDb" id="35128-Thaps37127"/>
<dbReference type="PANTHER" id="PTHR46959">
    <property type="entry name" value="SULFOQUINOVOSIDASE"/>
    <property type="match status" value="1"/>
</dbReference>
<dbReference type="GO" id="GO:0005975">
    <property type="term" value="P:carbohydrate metabolic process"/>
    <property type="evidence" value="ECO:0007669"/>
    <property type="project" value="InterPro"/>
</dbReference>
<dbReference type="Gene3D" id="3.20.20.80">
    <property type="entry name" value="Glycosidases"/>
    <property type="match status" value="1"/>
</dbReference>
<dbReference type="CDD" id="cd14752">
    <property type="entry name" value="GH31_N"/>
    <property type="match status" value="1"/>
</dbReference>
<dbReference type="Pfam" id="PF01055">
    <property type="entry name" value="Glyco_hydro_31_2nd"/>
    <property type="match status" value="1"/>
</dbReference>
<evidence type="ECO:0000259" key="3">
    <source>
        <dbReference type="Pfam" id="PF01055"/>
    </source>
</evidence>
<dbReference type="eggNOG" id="KOG1066">
    <property type="taxonomic scope" value="Eukaryota"/>
</dbReference>
<dbReference type="InterPro" id="IPR048395">
    <property type="entry name" value="Glyco_hydro_31_C"/>
</dbReference>
<organism evidence="5 6">
    <name type="scientific">Thalassiosira pseudonana</name>
    <name type="common">Marine diatom</name>
    <name type="synonym">Cyclotella nana</name>
    <dbReference type="NCBI Taxonomy" id="35128"/>
    <lineage>
        <taxon>Eukaryota</taxon>
        <taxon>Sar</taxon>
        <taxon>Stramenopiles</taxon>
        <taxon>Ochrophyta</taxon>
        <taxon>Bacillariophyta</taxon>
        <taxon>Coscinodiscophyceae</taxon>
        <taxon>Thalassiosirophycidae</taxon>
        <taxon>Thalassiosirales</taxon>
        <taxon>Thalassiosiraceae</taxon>
        <taxon>Thalassiosira</taxon>
    </lineage>
</organism>
<protein>
    <recommendedName>
        <fullName evidence="7">Alpha-glucosidase</fullName>
    </recommendedName>
</protein>